<dbReference type="EMBL" id="CAJOBH010160547">
    <property type="protein sequence ID" value="CAF4877101.1"/>
    <property type="molecule type" value="Genomic_DNA"/>
</dbReference>
<protein>
    <submittedName>
        <fullName evidence="1">Uncharacterized protein</fullName>
    </submittedName>
</protein>
<dbReference type="AlphaFoldDB" id="A0A8S3CGE6"/>
<dbReference type="Gene3D" id="3.20.20.80">
    <property type="entry name" value="Glycosidases"/>
    <property type="match status" value="1"/>
</dbReference>
<name>A0A8S3CGE6_9BILA</name>
<sequence length="61" mass="6700">AFNGYGVSSNPARWIGTEMGIAPDPNWSTGITNDGGDPNSPIFCPAECDTTLQEHDRWFWV</sequence>
<organism evidence="1 3">
    <name type="scientific">Rotaria magnacalcarata</name>
    <dbReference type="NCBI Taxonomy" id="392030"/>
    <lineage>
        <taxon>Eukaryota</taxon>
        <taxon>Metazoa</taxon>
        <taxon>Spiralia</taxon>
        <taxon>Gnathifera</taxon>
        <taxon>Rotifera</taxon>
        <taxon>Eurotatoria</taxon>
        <taxon>Bdelloidea</taxon>
        <taxon>Philodinida</taxon>
        <taxon>Philodinidae</taxon>
        <taxon>Rotaria</taxon>
    </lineage>
</organism>
<proteinExistence type="predicted"/>
<evidence type="ECO:0000313" key="1">
    <source>
        <dbReference type="EMBL" id="CAF4877101.1"/>
    </source>
</evidence>
<reference evidence="1" key="1">
    <citation type="submission" date="2021-02" db="EMBL/GenBank/DDBJ databases">
        <authorList>
            <person name="Nowell W R."/>
        </authorList>
    </citation>
    <scope>NUCLEOTIDE SEQUENCE</scope>
</reference>
<dbReference type="Proteomes" id="UP000681967">
    <property type="component" value="Unassembled WGS sequence"/>
</dbReference>
<gene>
    <name evidence="1" type="ORF">BYL167_LOCUS51198</name>
    <name evidence="2" type="ORF">SMN809_LOCUS58262</name>
</gene>
<accession>A0A8S3CGE6</accession>
<dbReference type="EMBL" id="CAJOBI010217717">
    <property type="protein sequence ID" value="CAF5033673.1"/>
    <property type="molecule type" value="Genomic_DNA"/>
</dbReference>
<dbReference type="Proteomes" id="UP000676336">
    <property type="component" value="Unassembled WGS sequence"/>
</dbReference>
<feature type="non-terminal residue" evidence="1">
    <location>
        <position position="1"/>
    </location>
</feature>
<evidence type="ECO:0000313" key="3">
    <source>
        <dbReference type="Proteomes" id="UP000681967"/>
    </source>
</evidence>
<evidence type="ECO:0000313" key="2">
    <source>
        <dbReference type="EMBL" id="CAF5033673.1"/>
    </source>
</evidence>
<comment type="caution">
    <text evidence="1">The sequence shown here is derived from an EMBL/GenBank/DDBJ whole genome shotgun (WGS) entry which is preliminary data.</text>
</comment>